<dbReference type="OMA" id="WWAIASS"/>
<reference evidence="2 3" key="1">
    <citation type="submission" date="2016-02" db="EMBL/GenBank/DDBJ databases">
        <title>Genome analysis of coral dinoflagellate symbionts highlights evolutionary adaptations to a symbiotic lifestyle.</title>
        <authorList>
            <person name="Aranda M."/>
            <person name="Li Y."/>
            <person name="Liew Y.J."/>
            <person name="Baumgarten S."/>
            <person name="Simakov O."/>
            <person name="Wilson M."/>
            <person name="Piel J."/>
            <person name="Ashoor H."/>
            <person name="Bougouffa S."/>
            <person name="Bajic V.B."/>
            <person name="Ryu T."/>
            <person name="Ravasi T."/>
            <person name="Bayer T."/>
            <person name="Micklem G."/>
            <person name="Kim H."/>
            <person name="Bhak J."/>
            <person name="Lajeunesse T.C."/>
            <person name="Voolstra C.R."/>
        </authorList>
    </citation>
    <scope>NUCLEOTIDE SEQUENCE [LARGE SCALE GENOMIC DNA]</scope>
    <source>
        <strain evidence="2 3">CCMP2467</strain>
    </source>
</reference>
<dbReference type="SUPFAM" id="SSF110296">
    <property type="entry name" value="Oligoxyloglucan reducing end-specific cellobiohydrolase"/>
    <property type="match status" value="1"/>
</dbReference>
<organism evidence="2 3">
    <name type="scientific">Symbiodinium microadriaticum</name>
    <name type="common">Dinoflagellate</name>
    <name type="synonym">Zooxanthella microadriatica</name>
    <dbReference type="NCBI Taxonomy" id="2951"/>
    <lineage>
        <taxon>Eukaryota</taxon>
        <taxon>Sar</taxon>
        <taxon>Alveolata</taxon>
        <taxon>Dinophyceae</taxon>
        <taxon>Suessiales</taxon>
        <taxon>Symbiodiniaceae</taxon>
        <taxon>Symbiodinium</taxon>
    </lineage>
</organism>
<accession>A0A1Q9BRJ6</accession>
<dbReference type="AlphaFoldDB" id="A0A1Q9BRJ6"/>
<dbReference type="InterPro" id="IPR015943">
    <property type="entry name" value="WD40/YVTN_repeat-like_dom_sf"/>
</dbReference>
<gene>
    <name evidence="2" type="ORF">AK812_SmicGene47491</name>
</gene>
<sequence length="273" mass="28505">AEGRKRQGTKEGESERKRKGGREGGREGASQEGIALSADGSKLVAGGIEVNMWKSDGGPTFQTGLTDAQFPSSTSQKLRDLAMSPDGNIIVSAGDTSDVDAQTWTQGSFRTTDFGATWNQISTTPMTGIAMAADGNVIAAVTSQSNAGVRVSTDAGANWATNTPSESTSLHAIAMTSDGSIMAAVGHGNGGIWISNNTGSTWTQVLSDSGVWESVSMSADGSVMGATKMSSKLWTSSDFGVTWTEDATSPVVRPAHPRTMPSLLRSHPMARRW</sequence>
<name>A0A1Q9BRJ6_SYMMI</name>
<evidence type="ECO:0000313" key="2">
    <source>
        <dbReference type="EMBL" id="OLP73311.1"/>
    </source>
</evidence>
<feature type="compositionally biased region" description="Basic and acidic residues" evidence="1">
    <location>
        <begin position="1"/>
        <end position="26"/>
    </location>
</feature>
<proteinExistence type="predicted"/>
<evidence type="ECO:0000313" key="3">
    <source>
        <dbReference type="Proteomes" id="UP000186817"/>
    </source>
</evidence>
<feature type="region of interest" description="Disordered" evidence="1">
    <location>
        <begin position="1"/>
        <end position="38"/>
    </location>
</feature>
<evidence type="ECO:0000256" key="1">
    <source>
        <dbReference type="SAM" id="MobiDB-lite"/>
    </source>
</evidence>
<comment type="caution">
    <text evidence="2">The sequence shown here is derived from an EMBL/GenBank/DDBJ whole genome shotgun (WGS) entry which is preliminary data.</text>
</comment>
<dbReference type="EMBL" id="LSRX01005780">
    <property type="protein sequence ID" value="OLP73311.1"/>
    <property type="molecule type" value="Genomic_DNA"/>
</dbReference>
<dbReference type="CDD" id="cd15482">
    <property type="entry name" value="Sialidase_non-viral"/>
    <property type="match status" value="1"/>
</dbReference>
<dbReference type="Proteomes" id="UP000186817">
    <property type="component" value="Unassembled WGS sequence"/>
</dbReference>
<dbReference type="OrthoDB" id="2151161at2759"/>
<feature type="non-terminal residue" evidence="2">
    <location>
        <position position="1"/>
    </location>
</feature>
<protein>
    <submittedName>
        <fullName evidence="2">Uncharacterized protein</fullName>
    </submittedName>
</protein>
<keyword evidence="3" id="KW-1185">Reference proteome</keyword>
<dbReference type="Gene3D" id="2.130.10.10">
    <property type="entry name" value="YVTN repeat-like/Quinoprotein amine dehydrogenase"/>
    <property type="match status" value="1"/>
</dbReference>